<comment type="caution">
    <text evidence="2">The sequence shown here is derived from an EMBL/GenBank/DDBJ whole genome shotgun (WGS) entry which is preliminary data.</text>
</comment>
<gene>
    <name evidence="2" type="ORF">ACFOZY_15290</name>
</gene>
<evidence type="ECO:0000313" key="3">
    <source>
        <dbReference type="Proteomes" id="UP001595817"/>
    </source>
</evidence>
<proteinExistence type="predicted"/>
<dbReference type="Proteomes" id="UP001595817">
    <property type="component" value="Unassembled WGS sequence"/>
</dbReference>
<reference evidence="3" key="1">
    <citation type="journal article" date="2019" name="Int. J. Syst. Evol. Microbiol.">
        <title>The Global Catalogue of Microorganisms (GCM) 10K type strain sequencing project: providing services to taxonomists for standard genome sequencing and annotation.</title>
        <authorList>
            <consortium name="The Broad Institute Genomics Platform"/>
            <consortium name="The Broad Institute Genome Sequencing Center for Infectious Disease"/>
            <person name="Wu L."/>
            <person name="Ma J."/>
        </authorList>
    </citation>
    <scope>NUCLEOTIDE SEQUENCE [LARGE SCALE GENOMIC DNA]</scope>
    <source>
        <strain evidence="3">CCUG 59778</strain>
    </source>
</reference>
<dbReference type="RefSeq" id="WP_378157056.1">
    <property type="nucleotide sequence ID" value="NZ_JBHSEC010000022.1"/>
</dbReference>
<organism evidence="2 3">
    <name type="scientific">Chungangia koreensis</name>
    <dbReference type="NCBI Taxonomy" id="752657"/>
    <lineage>
        <taxon>Bacteria</taxon>
        <taxon>Bacillati</taxon>
        <taxon>Bacillota</taxon>
        <taxon>Bacilli</taxon>
        <taxon>Lactobacillales</taxon>
        <taxon>Chungangia</taxon>
    </lineage>
</organism>
<protein>
    <submittedName>
        <fullName evidence="2">Uncharacterized protein</fullName>
    </submittedName>
</protein>
<sequence length="68" mass="8376">MRYFFVLFLTLLITRYISEGVYSWIGLDYRWFESEFDLLLLLADFGIFVAIYMVVYNMLRRLMIKKEE</sequence>
<name>A0ABV8X920_9LACT</name>
<keyword evidence="1" id="KW-0472">Membrane</keyword>
<keyword evidence="1" id="KW-1133">Transmembrane helix</keyword>
<dbReference type="EMBL" id="JBHSEC010000022">
    <property type="protein sequence ID" value="MFC4411753.1"/>
    <property type="molecule type" value="Genomic_DNA"/>
</dbReference>
<keyword evidence="1" id="KW-0812">Transmembrane</keyword>
<feature type="transmembrane region" description="Helical" evidence="1">
    <location>
        <begin position="39"/>
        <end position="59"/>
    </location>
</feature>
<accession>A0ABV8X920</accession>
<evidence type="ECO:0000313" key="2">
    <source>
        <dbReference type="EMBL" id="MFC4411753.1"/>
    </source>
</evidence>
<keyword evidence="3" id="KW-1185">Reference proteome</keyword>
<evidence type="ECO:0000256" key="1">
    <source>
        <dbReference type="SAM" id="Phobius"/>
    </source>
</evidence>